<organism evidence="1 2">
    <name type="scientific">Talaromyces rugulosus</name>
    <name type="common">Penicillium rugulosum</name>
    <dbReference type="NCBI Taxonomy" id="121627"/>
    <lineage>
        <taxon>Eukaryota</taxon>
        <taxon>Fungi</taxon>
        <taxon>Dikarya</taxon>
        <taxon>Ascomycota</taxon>
        <taxon>Pezizomycotina</taxon>
        <taxon>Eurotiomycetes</taxon>
        <taxon>Eurotiomycetidae</taxon>
        <taxon>Eurotiales</taxon>
        <taxon>Trichocomaceae</taxon>
        <taxon>Talaromyces</taxon>
        <taxon>Talaromyces sect. Islandici</taxon>
    </lineage>
</organism>
<keyword evidence="2" id="KW-1185">Reference proteome</keyword>
<gene>
    <name evidence="1" type="ORF">TRUGW13939_01618</name>
</gene>
<accession>A0A7H8QLX5</accession>
<protein>
    <submittedName>
        <fullName evidence="1">Uncharacterized protein</fullName>
    </submittedName>
</protein>
<dbReference type="AlphaFoldDB" id="A0A7H8QLX5"/>
<evidence type="ECO:0000313" key="1">
    <source>
        <dbReference type="EMBL" id="QKX54531.1"/>
    </source>
</evidence>
<reference evidence="2" key="1">
    <citation type="submission" date="2020-06" db="EMBL/GenBank/DDBJ databases">
        <title>A chromosome-scale genome assembly of Talaromyces rugulosus W13939.</title>
        <authorList>
            <person name="Wang B."/>
            <person name="Guo L."/>
            <person name="Ye K."/>
            <person name="Wang L."/>
        </authorList>
    </citation>
    <scope>NUCLEOTIDE SEQUENCE [LARGE SCALE GENOMIC DNA]</scope>
    <source>
        <strain evidence="2">W13939</strain>
    </source>
</reference>
<dbReference type="KEGG" id="trg:TRUGW13939_01618"/>
<dbReference type="EMBL" id="CP055898">
    <property type="protein sequence ID" value="QKX54531.1"/>
    <property type="molecule type" value="Genomic_DNA"/>
</dbReference>
<dbReference type="GeneID" id="55989128"/>
<proteinExistence type="predicted"/>
<dbReference type="RefSeq" id="XP_035340710.1">
    <property type="nucleotide sequence ID" value="XM_035484817.1"/>
</dbReference>
<dbReference type="Proteomes" id="UP000509510">
    <property type="component" value="Chromosome I"/>
</dbReference>
<sequence length="209" mass="24111">MSASNFKDVPKSLQRFMTSLKTIELLIIHQGGVRHIENLEEAARIYTDFLGYVMNLCKEVERFREEARSLREHSNDIYSDEPLPSDKWRDSFEIPSVDELEAYMKKMVNLMDEEIRVRQKYNISKPKYKPEPVQGMRGLFDTLISKLHILDRLKRINGEPVPITEEMAGIINILNQPGANEDDLVPLYANDEEAAADADRMIAEILAEN</sequence>
<evidence type="ECO:0000313" key="2">
    <source>
        <dbReference type="Proteomes" id="UP000509510"/>
    </source>
</evidence>
<name>A0A7H8QLX5_TALRU</name>